<sequence length="557" mass="63358">MNTEAERILQEIMTLLTRVYSKEKARIDSLSGWSPLHPGIMDYVKVSFIEGPSRSYRDRITLDVHEPLSFSDDAYAVETELDLEALSDDALIHAFYPALRARVEQIFMSDEYGEHFFGYKLRLAMEVQRKSSTLLHQEELRHDGRLNQLKQQLNRFMEAKVWKELPVLPSDKDDFFFARHLMNPDLMEQDPAVVEPINSRLNDKMTAFPKRKEKWQHTYIAALREWAEEKVHSRYCEPAETFGIGRKLLPDDERPSIPPRELAFFLYAALQIGRKEPATRKAYLELAAQLGSEQATVYLKTGSGRFAAGHEGTRMSGKANDILQTIEIRIHAEEEAAYREALEYISGLLREGFPKSYELKLKSAEKHWLPVANLAKSKLHQFFANALRYDALFPQLAAYAELAMEEFAWYGDVESGPKSIMPGTYAVMGLGLLSEDYGPLVRRYMELVDSEHQSAQDGYAEAYVAQHGWRPDCMDTLVSILLGGSDMAKPFKAAAVDTPQLADALIQALADKADHLREVVLYRLFGSEKNRASVLRKAQSPLKERLEVLMGTAAARK</sequence>
<keyword evidence="2" id="KW-1185">Reference proteome</keyword>
<dbReference type="Pfam" id="PF19635">
    <property type="entry name" value="DUF6138"/>
    <property type="match status" value="1"/>
</dbReference>
<comment type="caution">
    <text evidence="1">The sequence shown here is derived from an EMBL/GenBank/DDBJ whole genome shotgun (WGS) entry which is preliminary data.</text>
</comment>
<dbReference type="Proteomes" id="UP001589747">
    <property type="component" value="Unassembled WGS sequence"/>
</dbReference>
<protein>
    <submittedName>
        <fullName evidence="1">DUF6138 family protein</fullName>
    </submittedName>
</protein>
<dbReference type="InterPro" id="IPR046136">
    <property type="entry name" value="DUF6138"/>
</dbReference>
<reference evidence="1 2" key="1">
    <citation type="submission" date="2024-09" db="EMBL/GenBank/DDBJ databases">
        <authorList>
            <person name="Sun Q."/>
            <person name="Mori K."/>
        </authorList>
    </citation>
    <scope>NUCLEOTIDE SEQUENCE [LARGE SCALE GENOMIC DNA]</scope>
    <source>
        <strain evidence="1 2">TISTR 2452</strain>
    </source>
</reference>
<name>A0ABV5KH45_9BACL</name>
<accession>A0ABV5KH45</accession>
<evidence type="ECO:0000313" key="2">
    <source>
        <dbReference type="Proteomes" id="UP001589747"/>
    </source>
</evidence>
<dbReference type="EMBL" id="JBHMDO010000003">
    <property type="protein sequence ID" value="MFB9324541.1"/>
    <property type="molecule type" value="Genomic_DNA"/>
</dbReference>
<dbReference type="RefSeq" id="WP_377488637.1">
    <property type="nucleotide sequence ID" value="NZ_JBHMDO010000003.1"/>
</dbReference>
<evidence type="ECO:0000313" key="1">
    <source>
        <dbReference type="EMBL" id="MFB9324541.1"/>
    </source>
</evidence>
<proteinExistence type="predicted"/>
<gene>
    <name evidence="1" type="ORF">ACFFSY_01130</name>
</gene>
<organism evidence="1 2">
    <name type="scientific">Paenibacillus aurantiacus</name>
    <dbReference type="NCBI Taxonomy" id="1936118"/>
    <lineage>
        <taxon>Bacteria</taxon>
        <taxon>Bacillati</taxon>
        <taxon>Bacillota</taxon>
        <taxon>Bacilli</taxon>
        <taxon>Bacillales</taxon>
        <taxon>Paenibacillaceae</taxon>
        <taxon>Paenibacillus</taxon>
    </lineage>
</organism>